<dbReference type="PANTHER" id="PTHR11749">
    <property type="entry name" value="RIBULOSE-5-PHOSPHATE-3-EPIMERASE"/>
    <property type="match status" value="1"/>
</dbReference>
<dbReference type="Pfam" id="PF00834">
    <property type="entry name" value="Ribul_P_3_epim"/>
    <property type="match status" value="1"/>
</dbReference>
<dbReference type="EMBL" id="GBHO01019026">
    <property type="protein sequence ID" value="JAG24578.1"/>
    <property type="molecule type" value="Transcribed_RNA"/>
</dbReference>
<dbReference type="PROSITE" id="PS01086">
    <property type="entry name" value="RIBUL_P_3_EPIMER_2"/>
    <property type="match status" value="1"/>
</dbReference>
<dbReference type="GO" id="GO:0016857">
    <property type="term" value="F:racemase and epimerase activity, acting on carbohydrates and derivatives"/>
    <property type="evidence" value="ECO:0007669"/>
    <property type="project" value="InterPro"/>
</dbReference>
<dbReference type="SUPFAM" id="SSF51366">
    <property type="entry name" value="Ribulose-phoshate binding barrel"/>
    <property type="match status" value="1"/>
</dbReference>
<keyword evidence="1" id="KW-0479">Metal-binding</keyword>
<accession>A0A0A9Y0E0</accession>
<evidence type="ECO:0000256" key="2">
    <source>
        <dbReference type="ARBA" id="ARBA00023235"/>
    </source>
</evidence>
<keyword evidence="2" id="KW-0413">Isomerase</keyword>
<name>A0A0A9Y0E0_LYGHE</name>
<dbReference type="GO" id="GO:0046872">
    <property type="term" value="F:metal ion binding"/>
    <property type="evidence" value="ECO:0007669"/>
    <property type="project" value="UniProtKB-KW"/>
</dbReference>
<protein>
    <submittedName>
        <fullName evidence="3">Ribulose-phosphate 3-epimerase</fullName>
    </submittedName>
</protein>
<organism evidence="3">
    <name type="scientific">Lygus hesperus</name>
    <name type="common">Western plant bug</name>
    <dbReference type="NCBI Taxonomy" id="30085"/>
    <lineage>
        <taxon>Eukaryota</taxon>
        <taxon>Metazoa</taxon>
        <taxon>Ecdysozoa</taxon>
        <taxon>Arthropoda</taxon>
        <taxon>Hexapoda</taxon>
        <taxon>Insecta</taxon>
        <taxon>Pterygota</taxon>
        <taxon>Neoptera</taxon>
        <taxon>Paraneoptera</taxon>
        <taxon>Hemiptera</taxon>
        <taxon>Heteroptera</taxon>
        <taxon>Panheteroptera</taxon>
        <taxon>Cimicomorpha</taxon>
        <taxon>Miridae</taxon>
        <taxon>Mirini</taxon>
        <taxon>Lygus</taxon>
    </lineage>
</organism>
<reference evidence="3" key="2">
    <citation type="submission" date="2014-07" db="EMBL/GenBank/DDBJ databases">
        <authorList>
            <person name="Hull J."/>
        </authorList>
    </citation>
    <scope>NUCLEOTIDE SEQUENCE</scope>
</reference>
<gene>
    <name evidence="3" type="primary">Rpe_1</name>
    <name evidence="3" type="ORF">CM83_15076</name>
</gene>
<dbReference type="InterPro" id="IPR000056">
    <property type="entry name" value="Ribul_P_3_epim-like"/>
</dbReference>
<dbReference type="InterPro" id="IPR011060">
    <property type="entry name" value="RibuloseP-bd_barrel"/>
</dbReference>
<proteinExistence type="predicted"/>
<dbReference type="Gene3D" id="3.20.20.70">
    <property type="entry name" value="Aldolase class I"/>
    <property type="match status" value="1"/>
</dbReference>
<evidence type="ECO:0000256" key="1">
    <source>
        <dbReference type="ARBA" id="ARBA00022723"/>
    </source>
</evidence>
<reference evidence="3" key="1">
    <citation type="journal article" date="2014" name="PLoS ONE">
        <title>Transcriptome-Based Identification of ABC Transporters in the Western Tarnished Plant Bug Lygus hesperus.</title>
        <authorList>
            <person name="Hull J.J."/>
            <person name="Chaney K."/>
            <person name="Geib S.M."/>
            <person name="Fabrick J.A."/>
            <person name="Brent C.S."/>
            <person name="Walsh D."/>
            <person name="Lavine L.C."/>
        </authorList>
    </citation>
    <scope>NUCLEOTIDE SEQUENCE</scope>
</reference>
<dbReference type="GO" id="GO:0005975">
    <property type="term" value="P:carbohydrate metabolic process"/>
    <property type="evidence" value="ECO:0007669"/>
    <property type="project" value="InterPro"/>
</dbReference>
<dbReference type="InterPro" id="IPR013785">
    <property type="entry name" value="Aldolase_TIM"/>
</dbReference>
<sequence>MQCGIAISPHTKLTTELRYMITNRLVDMILIMTVQPGFGGQSFIESALTKVRELRKLYHFLNIQVDGGINERTIRLVAEAGANVIVAGTSIFKSQDRAAVINNFRSVIS</sequence>
<dbReference type="AlphaFoldDB" id="A0A0A9Y0E0"/>
<evidence type="ECO:0000313" key="3">
    <source>
        <dbReference type="EMBL" id="JAG24578.1"/>
    </source>
</evidence>